<dbReference type="RefSeq" id="WP_244496588.1">
    <property type="nucleotide sequence ID" value="NZ_LDPZ01000055.1"/>
</dbReference>
<proteinExistence type="predicted"/>
<comment type="caution">
    <text evidence="1">The sequence shown here is derived from an EMBL/GenBank/DDBJ whole genome shotgun (WGS) entry which is preliminary data.</text>
</comment>
<dbReference type="PANTHER" id="PTHR21013">
    <property type="entry name" value="ATP SYNTHASE MITOCHONDRIAL F1 COMPLEX ASSEMBLY FACTOR 2/ATP12 PROTEIN, MITOCHONDRIAL PRECURSOR"/>
    <property type="match status" value="1"/>
</dbReference>
<dbReference type="Pfam" id="PF07542">
    <property type="entry name" value="ATP12"/>
    <property type="match status" value="1"/>
</dbReference>
<dbReference type="SUPFAM" id="SSF160909">
    <property type="entry name" value="ATP12-like"/>
    <property type="match status" value="1"/>
</dbReference>
<name>A0A175R668_9HYPH</name>
<gene>
    <name evidence="1" type="ORF">NS226_19290</name>
</gene>
<dbReference type="EMBL" id="LDPZ01000055">
    <property type="protein sequence ID" value="KTQ85583.1"/>
    <property type="molecule type" value="Genomic_DNA"/>
</dbReference>
<organism evidence="1 2">
    <name type="scientific">Aureimonas ureilytica</name>
    <dbReference type="NCBI Taxonomy" id="401562"/>
    <lineage>
        <taxon>Bacteria</taxon>
        <taxon>Pseudomonadati</taxon>
        <taxon>Pseudomonadota</taxon>
        <taxon>Alphaproteobacteria</taxon>
        <taxon>Hyphomicrobiales</taxon>
        <taxon>Aurantimonadaceae</taxon>
        <taxon>Aureimonas</taxon>
    </lineage>
</organism>
<dbReference type="AlphaFoldDB" id="A0A175R668"/>
<feature type="non-terminal residue" evidence="1">
    <location>
        <position position="65"/>
    </location>
</feature>
<reference evidence="1 2" key="1">
    <citation type="journal article" date="2016" name="Front. Microbiol.">
        <title>Genomic Resource of Rice Seed Associated Bacteria.</title>
        <authorList>
            <person name="Midha S."/>
            <person name="Bansal K."/>
            <person name="Sharma S."/>
            <person name="Kumar N."/>
            <person name="Patil P.P."/>
            <person name="Chaudhry V."/>
            <person name="Patil P.B."/>
        </authorList>
    </citation>
    <scope>NUCLEOTIDE SEQUENCE [LARGE SCALE GENOMIC DNA]</scope>
    <source>
        <strain evidence="1 2">NS226</strain>
    </source>
</reference>
<dbReference type="PANTHER" id="PTHR21013:SF10">
    <property type="entry name" value="ATP SYNTHASE MITOCHONDRIAL F1 COMPLEX ASSEMBLY FACTOR 2"/>
    <property type="match status" value="1"/>
</dbReference>
<dbReference type="InterPro" id="IPR042272">
    <property type="entry name" value="ATP12_ATP_synth-F1-assembly_N"/>
</dbReference>
<dbReference type="Proteomes" id="UP000078272">
    <property type="component" value="Unassembled WGS sequence"/>
</dbReference>
<dbReference type="GO" id="GO:0043461">
    <property type="term" value="P:proton-transporting ATP synthase complex assembly"/>
    <property type="evidence" value="ECO:0007669"/>
    <property type="project" value="InterPro"/>
</dbReference>
<sequence length="65" mass="7285">MSTLPARPELPKRFYQDVSIVEEEGGFAVRLDGRPVRTPSRALLRVPSADVVRAVAVQWEAQKTH</sequence>
<evidence type="ECO:0000313" key="2">
    <source>
        <dbReference type="Proteomes" id="UP000078272"/>
    </source>
</evidence>
<accession>A0A175R668</accession>
<dbReference type="InterPro" id="IPR011419">
    <property type="entry name" value="ATP12_ATP_synth-F1-assembly"/>
</dbReference>
<protein>
    <submittedName>
        <fullName evidence="1">ATPase</fullName>
    </submittedName>
</protein>
<evidence type="ECO:0000313" key="1">
    <source>
        <dbReference type="EMBL" id="KTQ85583.1"/>
    </source>
</evidence>
<dbReference type="Gene3D" id="3.30.2180.10">
    <property type="entry name" value="ATP12-like"/>
    <property type="match status" value="1"/>
</dbReference>